<keyword evidence="3" id="KW-1185">Reference proteome</keyword>
<accession>A0A1W1I671</accession>
<feature type="chain" id="PRO_5012596659" description="DUF1570 domain-containing protein" evidence="1">
    <location>
        <begin position="25"/>
        <end position="286"/>
    </location>
</feature>
<protein>
    <recommendedName>
        <fullName evidence="4">DUF1570 domain-containing protein</fullName>
    </recommendedName>
</protein>
<evidence type="ECO:0000256" key="1">
    <source>
        <dbReference type="SAM" id="SignalP"/>
    </source>
</evidence>
<name>A0A1W1I671_9BACT</name>
<feature type="signal peptide" evidence="1">
    <location>
        <begin position="1"/>
        <end position="24"/>
    </location>
</feature>
<dbReference type="AlphaFoldDB" id="A0A1W1I671"/>
<dbReference type="KEGG" id="nja:NSJP_2322"/>
<dbReference type="Proteomes" id="UP000192042">
    <property type="component" value="Chromosome I"/>
</dbReference>
<reference evidence="2 3" key="1">
    <citation type="submission" date="2017-03" db="EMBL/GenBank/DDBJ databases">
        <authorList>
            <person name="Afonso C.L."/>
            <person name="Miller P.J."/>
            <person name="Scott M.A."/>
            <person name="Spackman E."/>
            <person name="Goraichik I."/>
            <person name="Dimitrov K.M."/>
            <person name="Suarez D.L."/>
            <person name="Swayne D.E."/>
        </authorList>
    </citation>
    <scope>NUCLEOTIDE SEQUENCE [LARGE SCALE GENOMIC DNA]</scope>
    <source>
        <strain evidence="2">Genome sequencing of Nitrospira japonica strain NJ11</strain>
    </source>
</reference>
<gene>
    <name evidence="2" type="ORF">NSJP_2322</name>
</gene>
<evidence type="ECO:0008006" key="4">
    <source>
        <dbReference type="Google" id="ProtNLM"/>
    </source>
</evidence>
<evidence type="ECO:0000313" key="2">
    <source>
        <dbReference type="EMBL" id="SLM48494.1"/>
    </source>
</evidence>
<sequence>MMRPFRDWSLPFCLLVCWCLVLIAASGAQGTSDHIWRQIAGEAERLGLPVKFLKAVPADFVKFEFDDLQAFAAEYHLGEHRMVLNRTLSFNAAGGTLRPLNRLTSSEMETLYHELFHAYMDYLATDGRGATLTFARKQQQCRYGVVLINPVVQRRTETEERFLSEVESWEALNEAWAVFVGWAVWNQSESAGRTMQSLLKSAKSRSDWLRRLESADREGKLRGYYEPENSEERAVARKRFLAPASRISSEEVQHLMREALGFPDDLTRQAGQMLGSGGFPRFPHSC</sequence>
<organism evidence="2 3">
    <name type="scientific">Nitrospira japonica</name>
    <dbReference type="NCBI Taxonomy" id="1325564"/>
    <lineage>
        <taxon>Bacteria</taxon>
        <taxon>Pseudomonadati</taxon>
        <taxon>Nitrospirota</taxon>
        <taxon>Nitrospiria</taxon>
        <taxon>Nitrospirales</taxon>
        <taxon>Nitrospiraceae</taxon>
        <taxon>Nitrospira</taxon>
    </lineage>
</organism>
<dbReference type="STRING" id="1325564.NSJP_2322"/>
<proteinExistence type="predicted"/>
<dbReference type="EMBL" id="LT828648">
    <property type="protein sequence ID" value="SLM48494.1"/>
    <property type="molecule type" value="Genomic_DNA"/>
</dbReference>
<evidence type="ECO:0000313" key="3">
    <source>
        <dbReference type="Proteomes" id="UP000192042"/>
    </source>
</evidence>
<keyword evidence="1" id="KW-0732">Signal</keyword>